<accession>A0ABV7WN33</accession>
<proteinExistence type="predicted"/>
<evidence type="ECO:0000313" key="2">
    <source>
        <dbReference type="Proteomes" id="UP001595685"/>
    </source>
</evidence>
<organism evidence="1 2">
    <name type="scientific">Aquipuribacter hungaricus</name>
    <dbReference type="NCBI Taxonomy" id="545624"/>
    <lineage>
        <taxon>Bacteria</taxon>
        <taxon>Bacillati</taxon>
        <taxon>Actinomycetota</taxon>
        <taxon>Actinomycetes</taxon>
        <taxon>Micrococcales</taxon>
        <taxon>Intrasporangiaceae</taxon>
        <taxon>Aquipuribacter</taxon>
    </lineage>
</organism>
<protein>
    <submittedName>
        <fullName evidence="1">Uncharacterized protein</fullName>
    </submittedName>
</protein>
<keyword evidence="2" id="KW-1185">Reference proteome</keyword>
<name>A0ABV7WN33_9MICO</name>
<gene>
    <name evidence="1" type="ORF">ACFOLH_18915</name>
</gene>
<dbReference type="EMBL" id="JBHRWW010000023">
    <property type="protein sequence ID" value="MFC3690426.1"/>
    <property type="molecule type" value="Genomic_DNA"/>
</dbReference>
<evidence type="ECO:0000313" key="1">
    <source>
        <dbReference type="EMBL" id="MFC3690426.1"/>
    </source>
</evidence>
<comment type="caution">
    <text evidence="1">The sequence shown here is derived from an EMBL/GenBank/DDBJ whole genome shotgun (WGS) entry which is preliminary data.</text>
</comment>
<sequence length="69" mass="7681">MTMFAPELASDRWTRDLATARTARLATAIRKRRASERSQDRARRLVRLASLAAQRSEGLATAGALRVAR</sequence>
<dbReference type="Proteomes" id="UP001595685">
    <property type="component" value="Unassembled WGS sequence"/>
</dbReference>
<dbReference type="RefSeq" id="WP_376984345.1">
    <property type="nucleotide sequence ID" value="NZ_JBHRWW010000023.1"/>
</dbReference>
<reference evidence="2" key="1">
    <citation type="journal article" date="2019" name="Int. J. Syst. Evol. Microbiol.">
        <title>The Global Catalogue of Microorganisms (GCM) 10K type strain sequencing project: providing services to taxonomists for standard genome sequencing and annotation.</title>
        <authorList>
            <consortium name="The Broad Institute Genomics Platform"/>
            <consortium name="The Broad Institute Genome Sequencing Center for Infectious Disease"/>
            <person name="Wu L."/>
            <person name="Ma J."/>
        </authorList>
    </citation>
    <scope>NUCLEOTIDE SEQUENCE [LARGE SCALE GENOMIC DNA]</scope>
    <source>
        <strain evidence="2">NCAIM B.02333</strain>
    </source>
</reference>